<feature type="coiled-coil region" evidence="6">
    <location>
        <begin position="69"/>
        <end position="113"/>
    </location>
</feature>
<dbReference type="Pfam" id="PF04085">
    <property type="entry name" value="MreC"/>
    <property type="match status" value="1"/>
</dbReference>
<dbReference type="EMBL" id="BJUX01000001">
    <property type="protein sequence ID" value="GEK87972.1"/>
    <property type="molecule type" value="Genomic_DNA"/>
</dbReference>
<evidence type="ECO:0000313" key="11">
    <source>
        <dbReference type="Proteomes" id="UP000321425"/>
    </source>
</evidence>
<dbReference type="InterPro" id="IPR042177">
    <property type="entry name" value="Cell/Rod_1"/>
</dbReference>
<evidence type="ECO:0000256" key="5">
    <source>
        <dbReference type="PIRNR" id="PIRNR038471"/>
    </source>
</evidence>
<dbReference type="STRING" id="426703.SAMN04488100_101197"/>
<protein>
    <recommendedName>
        <fullName evidence="2 5">Cell shape-determining protein MreC</fullName>
    </recommendedName>
    <alternativeName>
        <fullName evidence="4 5">Cell shape protein MreC</fullName>
    </alternativeName>
</protein>
<dbReference type="Proteomes" id="UP000321425">
    <property type="component" value="Unassembled WGS sequence"/>
</dbReference>
<gene>
    <name evidence="8" type="primary">mreC</name>
    <name evidence="8" type="ORF">APU01nite_00110</name>
    <name evidence="9" type="ORF">SAMN04488100_101197</name>
</gene>
<evidence type="ECO:0000313" key="8">
    <source>
        <dbReference type="EMBL" id="GEK87972.1"/>
    </source>
</evidence>
<keyword evidence="3 5" id="KW-0133">Cell shape</keyword>
<dbReference type="NCBIfam" id="TIGR00219">
    <property type="entry name" value="mreC"/>
    <property type="match status" value="1"/>
</dbReference>
<accession>A0A1H7QBD7</accession>
<keyword evidence="6" id="KW-0175">Coiled coil</keyword>
<dbReference type="OrthoDB" id="9792313at2"/>
<proteinExistence type="inferred from homology"/>
<dbReference type="RefSeq" id="WP_091486120.1">
    <property type="nucleotide sequence ID" value="NZ_BJUX01000001.1"/>
</dbReference>
<dbReference type="GO" id="GO:0008360">
    <property type="term" value="P:regulation of cell shape"/>
    <property type="evidence" value="ECO:0007669"/>
    <property type="project" value="UniProtKB-KW"/>
</dbReference>
<dbReference type="InterPro" id="IPR007221">
    <property type="entry name" value="MreC"/>
</dbReference>
<name>A0A1H7QBD7_9LACT</name>
<evidence type="ECO:0000256" key="3">
    <source>
        <dbReference type="ARBA" id="ARBA00022960"/>
    </source>
</evidence>
<feature type="domain" description="Rod shape-determining protein MreC beta-barrel core" evidence="7">
    <location>
        <begin position="123"/>
        <end position="275"/>
    </location>
</feature>
<dbReference type="InterPro" id="IPR055342">
    <property type="entry name" value="MreC_beta-barrel_core"/>
</dbReference>
<dbReference type="Proteomes" id="UP000198548">
    <property type="component" value="Unassembled WGS sequence"/>
</dbReference>
<organism evidence="9 10">
    <name type="scientific">Alkalibacterium putridalgicola</name>
    <dbReference type="NCBI Taxonomy" id="426703"/>
    <lineage>
        <taxon>Bacteria</taxon>
        <taxon>Bacillati</taxon>
        <taxon>Bacillota</taxon>
        <taxon>Bacilli</taxon>
        <taxon>Lactobacillales</taxon>
        <taxon>Carnobacteriaceae</taxon>
        <taxon>Alkalibacterium</taxon>
    </lineage>
</organism>
<comment type="similarity">
    <text evidence="1 5">Belongs to the MreC family.</text>
</comment>
<dbReference type="EMBL" id="FOBL01000001">
    <property type="protein sequence ID" value="SEL45282.1"/>
    <property type="molecule type" value="Genomic_DNA"/>
</dbReference>
<sequence>MNQFFTNKKLIVLLISVIMFVSLISLSMRNTGNIPFFQQATNDITAVLGRIYSKPANAIIGVFDSIDDLQDTYTENQRLKIEIDQIYERQAELNTLKDENARLEEELDLKQSLTDYRTISGTVISRNPDNWVDQLVVDRGSQDGVEVGMPVMSGNGLIGRIAETSPTSSKVVLLTNIEQTANQVSSEIVMEDETVYGIISDYDADANQLLMSQITSTVEISEGELVTTSGLGGTIPRGLVIGEVEEVSMDSHGLAQQVYVKPSADFNAIRFVTIIHRMAESGEE</sequence>
<evidence type="ECO:0000256" key="2">
    <source>
        <dbReference type="ARBA" id="ARBA00013855"/>
    </source>
</evidence>
<dbReference type="Gene3D" id="2.40.10.350">
    <property type="entry name" value="Rod shape-determining protein MreC, domain 2"/>
    <property type="match status" value="1"/>
</dbReference>
<dbReference type="Gene3D" id="2.40.10.340">
    <property type="entry name" value="Rod shape-determining protein MreC, domain 1"/>
    <property type="match status" value="1"/>
</dbReference>
<dbReference type="PANTHER" id="PTHR34138">
    <property type="entry name" value="CELL SHAPE-DETERMINING PROTEIN MREC"/>
    <property type="match status" value="1"/>
</dbReference>
<evidence type="ECO:0000256" key="1">
    <source>
        <dbReference type="ARBA" id="ARBA00009369"/>
    </source>
</evidence>
<evidence type="ECO:0000313" key="10">
    <source>
        <dbReference type="Proteomes" id="UP000198548"/>
    </source>
</evidence>
<evidence type="ECO:0000313" key="9">
    <source>
        <dbReference type="EMBL" id="SEL45282.1"/>
    </source>
</evidence>
<dbReference type="InterPro" id="IPR042175">
    <property type="entry name" value="Cell/Rod_MreC_2"/>
</dbReference>
<dbReference type="PIRSF" id="PIRSF038471">
    <property type="entry name" value="MreC"/>
    <property type="match status" value="1"/>
</dbReference>
<evidence type="ECO:0000256" key="4">
    <source>
        <dbReference type="ARBA" id="ARBA00032089"/>
    </source>
</evidence>
<dbReference type="PANTHER" id="PTHR34138:SF1">
    <property type="entry name" value="CELL SHAPE-DETERMINING PROTEIN MREC"/>
    <property type="match status" value="1"/>
</dbReference>
<dbReference type="AlphaFoldDB" id="A0A1H7QBD7"/>
<evidence type="ECO:0000256" key="6">
    <source>
        <dbReference type="SAM" id="Coils"/>
    </source>
</evidence>
<reference evidence="9 10" key="1">
    <citation type="submission" date="2016-10" db="EMBL/GenBank/DDBJ databases">
        <authorList>
            <person name="de Groot N.N."/>
        </authorList>
    </citation>
    <scope>NUCLEOTIDE SEQUENCE [LARGE SCALE GENOMIC DNA]</scope>
    <source>
        <strain evidence="9 10">DSM 19182</strain>
    </source>
</reference>
<evidence type="ECO:0000259" key="7">
    <source>
        <dbReference type="Pfam" id="PF04085"/>
    </source>
</evidence>
<dbReference type="GO" id="GO:0005886">
    <property type="term" value="C:plasma membrane"/>
    <property type="evidence" value="ECO:0007669"/>
    <property type="project" value="TreeGrafter"/>
</dbReference>
<keyword evidence="11" id="KW-1185">Reference proteome</keyword>
<reference evidence="8 11" key="2">
    <citation type="submission" date="2019-07" db="EMBL/GenBank/DDBJ databases">
        <title>Whole genome shotgun sequence of Alkalibacterium putridalgicola NBRC 103243.</title>
        <authorList>
            <person name="Hosoyama A."/>
            <person name="Uohara A."/>
            <person name="Ohji S."/>
            <person name="Ichikawa N."/>
        </authorList>
    </citation>
    <scope>NUCLEOTIDE SEQUENCE [LARGE SCALE GENOMIC DNA]</scope>
    <source>
        <strain evidence="8 11">NBRC 103243</strain>
    </source>
</reference>
<comment type="function">
    <text evidence="5">Involved in formation and maintenance of cell shape.</text>
</comment>